<dbReference type="RefSeq" id="WP_162355828.1">
    <property type="nucleotide sequence ID" value="NZ_CP048209.1"/>
</dbReference>
<name>A0A6C0FUR9_9BACL</name>
<evidence type="ECO:0000313" key="2">
    <source>
        <dbReference type="Proteomes" id="UP000476064"/>
    </source>
</evidence>
<evidence type="ECO:0000313" key="1">
    <source>
        <dbReference type="EMBL" id="QHT59762.1"/>
    </source>
</evidence>
<dbReference type="Proteomes" id="UP000476064">
    <property type="component" value="Chromosome"/>
</dbReference>
<dbReference type="EMBL" id="CP048209">
    <property type="protein sequence ID" value="QHT59762.1"/>
    <property type="molecule type" value="Genomic_DNA"/>
</dbReference>
<dbReference type="AlphaFoldDB" id="A0A6C0FUR9"/>
<proteinExistence type="predicted"/>
<keyword evidence="2" id="KW-1185">Reference proteome</keyword>
<protein>
    <submittedName>
        <fullName evidence="1">Uncharacterized protein</fullName>
    </submittedName>
</protein>
<dbReference type="KEGG" id="plyc:GXP70_07220"/>
<reference evidence="1 2" key="1">
    <citation type="submission" date="2020-01" db="EMBL/GenBank/DDBJ databases">
        <title>Paenibacillus sp. nov., isolated from tomato rhizosphere.</title>
        <authorList>
            <person name="Weon H.-Y."/>
            <person name="Lee S.A."/>
        </authorList>
    </citation>
    <scope>NUCLEOTIDE SEQUENCE [LARGE SCALE GENOMIC DNA]</scope>
    <source>
        <strain evidence="1 2">12200R-189</strain>
    </source>
</reference>
<sequence>MRLDLKTAKSRMENEAGMNHLRIRLLRDEEELAQQAEIQLLLPDGIYRSRNLNGYAENERQHIVVGAPDQEVPDQEVMVELYTENAIRCGEWTIAVNVWTAMSMISRELEMLVVGEEEMDAAELDDEVVECVKALRNAAPPADEGFRTVTIQPRRIEKRQHAFTDLEKKYRIDY</sequence>
<gene>
    <name evidence="1" type="ORF">GXP70_07220</name>
</gene>
<organism evidence="1 2">
    <name type="scientific">Paenibacillus lycopersici</name>
    <dbReference type="NCBI Taxonomy" id="2704462"/>
    <lineage>
        <taxon>Bacteria</taxon>
        <taxon>Bacillati</taxon>
        <taxon>Bacillota</taxon>
        <taxon>Bacilli</taxon>
        <taxon>Bacillales</taxon>
        <taxon>Paenibacillaceae</taxon>
        <taxon>Paenibacillus</taxon>
    </lineage>
</organism>
<accession>A0A6C0FUR9</accession>